<evidence type="ECO:0000313" key="10">
    <source>
        <dbReference type="EMBL" id="MXO70930.1"/>
    </source>
</evidence>
<evidence type="ECO:0000256" key="6">
    <source>
        <dbReference type="ARBA" id="ARBA00023136"/>
    </source>
</evidence>
<dbReference type="SUPFAM" id="SSF56954">
    <property type="entry name" value="Outer membrane efflux proteins (OEP)"/>
    <property type="match status" value="1"/>
</dbReference>
<keyword evidence="3" id="KW-0813">Transport</keyword>
<dbReference type="EMBL" id="WTYV01000002">
    <property type="protein sequence ID" value="MXO70930.1"/>
    <property type="molecule type" value="Genomic_DNA"/>
</dbReference>
<feature type="chain" id="PRO_5032460748" evidence="9">
    <location>
        <begin position="23"/>
        <end position="420"/>
    </location>
</feature>
<proteinExistence type="inferred from homology"/>
<comment type="subcellular location">
    <subcellularLocation>
        <location evidence="1">Cell outer membrane</location>
    </subcellularLocation>
</comment>
<dbReference type="AlphaFoldDB" id="A0A844YV78"/>
<keyword evidence="6" id="KW-0472">Membrane</keyword>
<dbReference type="PANTHER" id="PTHR30026:SF22">
    <property type="entry name" value="OUTER MEMBRANE EFFLUX PROTEIN"/>
    <property type="match status" value="1"/>
</dbReference>
<keyword evidence="5" id="KW-0812">Transmembrane</keyword>
<organism evidence="10 11">
    <name type="scientific">Alteraurantiacibacter buctensis</name>
    <dbReference type="NCBI Taxonomy" id="1503981"/>
    <lineage>
        <taxon>Bacteria</taxon>
        <taxon>Pseudomonadati</taxon>
        <taxon>Pseudomonadota</taxon>
        <taxon>Alphaproteobacteria</taxon>
        <taxon>Sphingomonadales</taxon>
        <taxon>Erythrobacteraceae</taxon>
        <taxon>Alteraurantiacibacter</taxon>
    </lineage>
</organism>
<evidence type="ECO:0000256" key="5">
    <source>
        <dbReference type="ARBA" id="ARBA00022692"/>
    </source>
</evidence>
<dbReference type="RefSeq" id="WP_160770898.1">
    <property type="nucleotide sequence ID" value="NZ_WTYV01000002.1"/>
</dbReference>
<feature type="coiled-coil region" evidence="8">
    <location>
        <begin position="181"/>
        <end position="215"/>
    </location>
</feature>
<evidence type="ECO:0000256" key="9">
    <source>
        <dbReference type="SAM" id="SignalP"/>
    </source>
</evidence>
<dbReference type="Pfam" id="PF02321">
    <property type="entry name" value="OEP"/>
    <property type="match status" value="2"/>
</dbReference>
<keyword evidence="4" id="KW-1134">Transmembrane beta strand</keyword>
<protein>
    <submittedName>
        <fullName evidence="10">Type I secretion protein TolC</fullName>
    </submittedName>
</protein>
<evidence type="ECO:0000256" key="7">
    <source>
        <dbReference type="ARBA" id="ARBA00023237"/>
    </source>
</evidence>
<evidence type="ECO:0000313" key="11">
    <source>
        <dbReference type="Proteomes" id="UP000466966"/>
    </source>
</evidence>
<dbReference type="InterPro" id="IPR051906">
    <property type="entry name" value="TolC-like"/>
</dbReference>
<dbReference type="Proteomes" id="UP000466966">
    <property type="component" value="Unassembled WGS sequence"/>
</dbReference>
<dbReference type="OrthoDB" id="7424012at2"/>
<reference evidence="10 11" key="1">
    <citation type="submission" date="2019-12" db="EMBL/GenBank/DDBJ databases">
        <title>Genomic-based taxomic classification of the family Erythrobacteraceae.</title>
        <authorList>
            <person name="Xu L."/>
        </authorList>
    </citation>
    <scope>NUCLEOTIDE SEQUENCE [LARGE SCALE GENOMIC DNA]</scope>
    <source>
        <strain evidence="10 11">M0322</strain>
    </source>
</reference>
<keyword evidence="8" id="KW-0175">Coiled coil</keyword>
<comment type="caution">
    <text evidence="10">The sequence shown here is derived from an EMBL/GenBank/DDBJ whole genome shotgun (WGS) entry which is preliminary data.</text>
</comment>
<keyword evidence="11" id="KW-1185">Reference proteome</keyword>
<evidence type="ECO:0000256" key="3">
    <source>
        <dbReference type="ARBA" id="ARBA00022448"/>
    </source>
</evidence>
<keyword evidence="7" id="KW-0998">Cell outer membrane</keyword>
<feature type="signal peptide" evidence="9">
    <location>
        <begin position="1"/>
        <end position="22"/>
    </location>
</feature>
<name>A0A844YV78_9SPHN</name>
<evidence type="ECO:0000256" key="8">
    <source>
        <dbReference type="SAM" id="Coils"/>
    </source>
</evidence>
<dbReference type="PANTHER" id="PTHR30026">
    <property type="entry name" value="OUTER MEMBRANE PROTEIN TOLC"/>
    <property type="match status" value="1"/>
</dbReference>
<dbReference type="GO" id="GO:0015288">
    <property type="term" value="F:porin activity"/>
    <property type="evidence" value="ECO:0007669"/>
    <property type="project" value="TreeGrafter"/>
</dbReference>
<dbReference type="InterPro" id="IPR003423">
    <property type="entry name" value="OMP_efflux"/>
</dbReference>
<evidence type="ECO:0000256" key="4">
    <source>
        <dbReference type="ARBA" id="ARBA00022452"/>
    </source>
</evidence>
<dbReference type="Gene3D" id="1.20.1600.10">
    <property type="entry name" value="Outer membrane efflux proteins (OEP)"/>
    <property type="match status" value="1"/>
</dbReference>
<gene>
    <name evidence="10" type="ORF">GRI99_04675</name>
</gene>
<keyword evidence="9" id="KW-0732">Signal</keyword>
<evidence type="ECO:0000256" key="1">
    <source>
        <dbReference type="ARBA" id="ARBA00004442"/>
    </source>
</evidence>
<sequence>MRRLPALLLAASCAVAAPPAAAQDLETAIAAALAHSPVLDEADAGAAAAAARLRQAQAERNPLLRVEGSAGLGRIDNRGFFGIAADDVTPLSVQALAEMPLFTGGRLSSALAQAGAGRDAARYGQDQARLEVAVAAVGAYAEVRTSRRLVGSFRQLVVALAETERQAGLRFEAGEIASSDLAQARARRAEAEAGLAQVQGRLASAEAAFERLTGEAPGSLEPPAALPSLPASLGEALELARATNPMLLQAQAGTRAAEAGVAAARAEGMPQLGVFTEASHVADQFFPGYRANSVSAGVRGRWTLFSGGRTGAAVAVSQAEADAADARLQQARLAVDGAVIDAWQAMTAAGRMVEASRLGQAAAAEALRGRRLEAQVGAVPTLAVLDAEREAMAAEAALAEAEGLHLVAAWRLRALTGAID</sequence>
<comment type="similarity">
    <text evidence="2">Belongs to the outer membrane factor (OMF) (TC 1.B.17) family.</text>
</comment>
<dbReference type="GO" id="GO:0015562">
    <property type="term" value="F:efflux transmembrane transporter activity"/>
    <property type="evidence" value="ECO:0007669"/>
    <property type="project" value="InterPro"/>
</dbReference>
<evidence type="ECO:0000256" key="2">
    <source>
        <dbReference type="ARBA" id="ARBA00007613"/>
    </source>
</evidence>
<dbReference type="GO" id="GO:1990281">
    <property type="term" value="C:efflux pump complex"/>
    <property type="evidence" value="ECO:0007669"/>
    <property type="project" value="TreeGrafter"/>
</dbReference>
<accession>A0A844YV78</accession>
<dbReference type="GO" id="GO:0009279">
    <property type="term" value="C:cell outer membrane"/>
    <property type="evidence" value="ECO:0007669"/>
    <property type="project" value="UniProtKB-SubCell"/>
</dbReference>